<evidence type="ECO:0000313" key="4">
    <source>
        <dbReference type="Proteomes" id="UP000324222"/>
    </source>
</evidence>
<dbReference type="PANTHER" id="PTHR11373:SF4">
    <property type="entry name" value="DEOXYNUCLEOSIDE TRIPHOSPHATE TRIPHOSPHOHYDROLASE SAMHD1"/>
    <property type="match status" value="1"/>
</dbReference>
<dbReference type="OrthoDB" id="9991235at2759"/>
<dbReference type="InterPro" id="IPR050135">
    <property type="entry name" value="dGTPase-like"/>
</dbReference>
<comment type="caution">
    <text evidence="3">The sequence shown here is derived from an EMBL/GenBank/DDBJ whole genome shotgun (WGS) entry which is preliminary data.</text>
</comment>
<dbReference type="Proteomes" id="UP000324222">
    <property type="component" value="Unassembled WGS sequence"/>
</dbReference>
<organism evidence="3 4">
    <name type="scientific">Portunus trituberculatus</name>
    <name type="common">Swimming crab</name>
    <name type="synonym">Neptunus trituberculatus</name>
    <dbReference type="NCBI Taxonomy" id="210409"/>
    <lineage>
        <taxon>Eukaryota</taxon>
        <taxon>Metazoa</taxon>
        <taxon>Ecdysozoa</taxon>
        <taxon>Arthropoda</taxon>
        <taxon>Crustacea</taxon>
        <taxon>Multicrustacea</taxon>
        <taxon>Malacostraca</taxon>
        <taxon>Eumalacostraca</taxon>
        <taxon>Eucarida</taxon>
        <taxon>Decapoda</taxon>
        <taxon>Pleocyemata</taxon>
        <taxon>Brachyura</taxon>
        <taxon>Eubrachyura</taxon>
        <taxon>Portunoidea</taxon>
        <taxon>Portunidae</taxon>
        <taxon>Portuninae</taxon>
        <taxon>Portunus</taxon>
    </lineage>
</organism>
<feature type="domain" description="HD" evidence="2">
    <location>
        <begin position="25"/>
        <end position="60"/>
    </location>
</feature>
<dbReference type="InterPro" id="IPR006674">
    <property type="entry name" value="HD_domain"/>
</dbReference>
<dbReference type="CDD" id="cd00077">
    <property type="entry name" value="HDc"/>
    <property type="match status" value="1"/>
</dbReference>
<accession>A0A5B7G6G0</accession>
<dbReference type="PANTHER" id="PTHR11373">
    <property type="entry name" value="DEOXYNUCLEOSIDE TRIPHOSPHATE TRIPHOSPHOHYDROLASE"/>
    <property type="match status" value="1"/>
</dbReference>
<dbReference type="Gene3D" id="1.10.3210.10">
    <property type="entry name" value="Hypothetical protein af1432"/>
    <property type="match status" value="1"/>
</dbReference>
<sequence>MWGPYIKPQNVNNGQVCYLAGQLVCALQSRQPELDISEADILCVQLAGLCHDLGHGPFSHLWEQFVSRARPEKHWVIWSHYGKEKGLVQRGYCINHQSVQGKNSNKGYC</sequence>
<dbReference type="GO" id="GO:0005634">
    <property type="term" value="C:nucleus"/>
    <property type="evidence" value="ECO:0007669"/>
    <property type="project" value="TreeGrafter"/>
</dbReference>
<dbReference type="AlphaFoldDB" id="A0A5B7G6G0"/>
<dbReference type="GO" id="GO:0008832">
    <property type="term" value="F:dGTPase activity"/>
    <property type="evidence" value="ECO:0007669"/>
    <property type="project" value="TreeGrafter"/>
</dbReference>
<protein>
    <submittedName>
        <fullName evidence="3">Deoxynucleoside triphosphate triphosphohydrolase SAMHD1</fullName>
    </submittedName>
</protein>
<dbReference type="SUPFAM" id="SSF109604">
    <property type="entry name" value="HD-domain/PDEase-like"/>
    <property type="match status" value="1"/>
</dbReference>
<evidence type="ECO:0000313" key="3">
    <source>
        <dbReference type="EMBL" id="MPC52668.1"/>
    </source>
</evidence>
<gene>
    <name evidence="3" type="primary">Samhd1</name>
    <name evidence="3" type="ORF">E2C01_046544</name>
</gene>
<keyword evidence="4" id="KW-1185">Reference proteome</keyword>
<name>A0A5B7G6G0_PORTR</name>
<comment type="similarity">
    <text evidence="1">Belongs to the SAMHD1 family.</text>
</comment>
<dbReference type="InterPro" id="IPR003607">
    <property type="entry name" value="HD/PDEase_dom"/>
</dbReference>
<dbReference type="GO" id="GO:0006203">
    <property type="term" value="P:dGTP catabolic process"/>
    <property type="evidence" value="ECO:0007669"/>
    <property type="project" value="TreeGrafter"/>
</dbReference>
<reference evidence="3 4" key="1">
    <citation type="submission" date="2019-05" db="EMBL/GenBank/DDBJ databases">
        <title>Another draft genome of Portunus trituberculatus and its Hox gene families provides insights of decapod evolution.</title>
        <authorList>
            <person name="Jeong J.-H."/>
            <person name="Song I."/>
            <person name="Kim S."/>
            <person name="Choi T."/>
            <person name="Kim D."/>
            <person name="Ryu S."/>
            <person name="Kim W."/>
        </authorList>
    </citation>
    <scope>NUCLEOTIDE SEQUENCE [LARGE SCALE GENOMIC DNA]</scope>
    <source>
        <tissue evidence="3">Muscle</tissue>
    </source>
</reference>
<evidence type="ECO:0000259" key="2">
    <source>
        <dbReference type="Pfam" id="PF01966"/>
    </source>
</evidence>
<proteinExistence type="inferred from homology"/>
<dbReference type="EMBL" id="VSRR010011057">
    <property type="protein sequence ID" value="MPC52668.1"/>
    <property type="molecule type" value="Genomic_DNA"/>
</dbReference>
<evidence type="ECO:0000256" key="1">
    <source>
        <dbReference type="ARBA" id="ARBA00005776"/>
    </source>
</evidence>
<dbReference type="Pfam" id="PF01966">
    <property type="entry name" value="HD"/>
    <property type="match status" value="1"/>
</dbReference>
<keyword evidence="3" id="KW-0378">Hydrolase</keyword>